<evidence type="ECO:0000313" key="9">
    <source>
        <dbReference type="Proteomes" id="UP000810292"/>
    </source>
</evidence>
<feature type="domain" description="HTH dtxR-type" evidence="7">
    <location>
        <begin position="3"/>
        <end position="65"/>
    </location>
</feature>
<dbReference type="InterPro" id="IPR050536">
    <property type="entry name" value="DtxR_MntR_Metal-Reg"/>
</dbReference>
<dbReference type="InterPro" id="IPR022687">
    <property type="entry name" value="HTH_DTXR"/>
</dbReference>
<keyword evidence="4" id="KW-0238">DNA-binding</keyword>
<dbReference type="PANTHER" id="PTHR33238:SF7">
    <property type="entry name" value="IRON-DEPENDENT TRANSCRIPTIONAL REGULATOR"/>
    <property type="match status" value="1"/>
</dbReference>
<dbReference type="InterPro" id="IPR001367">
    <property type="entry name" value="Fe_dep_repressor"/>
</dbReference>
<dbReference type="GO" id="GO:0046983">
    <property type="term" value="F:protein dimerization activity"/>
    <property type="evidence" value="ECO:0007669"/>
    <property type="project" value="InterPro"/>
</dbReference>
<dbReference type="Proteomes" id="UP000810292">
    <property type="component" value="Unassembled WGS sequence"/>
</dbReference>
<dbReference type="EMBL" id="JADIMF010000076">
    <property type="protein sequence ID" value="MBO8469117.1"/>
    <property type="molecule type" value="Genomic_DNA"/>
</dbReference>
<dbReference type="PANTHER" id="PTHR33238">
    <property type="entry name" value="IRON (METAL) DEPENDENT REPRESSOR, DTXR FAMILY"/>
    <property type="match status" value="1"/>
</dbReference>
<dbReference type="GO" id="GO:0003677">
    <property type="term" value="F:DNA binding"/>
    <property type="evidence" value="ECO:0007669"/>
    <property type="project" value="UniProtKB-KW"/>
</dbReference>
<dbReference type="PROSITE" id="PS50944">
    <property type="entry name" value="HTH_DTXR"/>
    <property type="match status" value="1"/>
</dbReference>
<dbReference type="Pfam" id="PF02742">
    <property type="entry name" value="Fe_dep_repr_C"/>
    <property type="match status" value="1"/>
</dbReference>
<name>A0A9D9IAP2_9SPIO</name>
<evidence type="ECO:0000256" key="4">
    <source>
        <dbReference type="ARBA" id="ARBA00023125"/>
    </source>
</evidence>
<dbReference type="InterPro" id="IPR036390">
    <property type="entry name" value="WH_DNA-bd_sf"/>
</dbReference>
<evidence type="ECO:0000256" key="3">
    <source>
        <dbReference type="ARBA" id="ARBA00023015"/>
    </source>
</evidence>
<dbReference type="Gene3D" id="1.10.60.10">
    <property type="entry name" value="Iron dependent repressor, metal binding and dimerisation domain"/>
    <property type="match status" value="1"/>
</dbReference>
<evidence type="ECO:0000256" key="1">
    <source>
        <dbReference type="ARBA" id="ARBA00007871"/>
    </source>
</evidence>
<protein>
    <recommendedName>
        <fullName evidence="2">Transcriptional regulator MntR</fullName>
    </recommendedName>
</protein>
<organism evidence="8 9">
    <name type="scientific">Candidatus Ornithospirochaeta stercoravium</name>
    <dbReference type="NCBI Taxonomy" id="2840897"/>
    <lineage>
        <taxon>Bacteria</taxon>
        <taxon>Pseudomonadati</taxon>
        <taxon>Spirochaetota</taxon>
        <taxon>Spirochaetia</taxon>
        <taxon>Spirochaetales</taxon>
        <taxon>Spirochaetaceae</taxon>
        <taxon>Spirochaetaceae incertae sedis</taxon>
        <taxon>Candidatus Ornithospirochaeta</taxon>
    </lineage>
</organism>
<reference evidence="8" key="2">
    <citation type="journal article" date="2021" name="PeerJ">
        <title>Extensive microbial diversity within the chicken gut microbiome revealed by metagenomics and culture.</title>
        <authorList>
            <person name="Gilroy R."/>
            <person name="Ravi A."/>
            <person name="Getino M."/>
            <person name="Pursley I."/>
            <person name="Horton D.L."/>
            <person name="Alikhan N.F."/>
            <person name="Baker D."/>
            <person name="Gharbi K."/>
            <person name="Hall N."/>
            <person name="Watson M."/>
            <person name="Adriaenssens E.M."/>
            <person name="Foster-Nyarko E."/>
            <person name="Jarju S."/>
            <person name="Secka A."/>
            <person name="Antonio M."/>
            <person name="Oren A."/>
            <person name="Chaudhuri R.R."/>
            <person name="La Ragione R."/>
            <person name="Hildebrand F."/>
            <person name="Pallen M.J."/>
        </authorList>
    </citation>
    <scope>NUCLEOTIDE SEQUENCE</scope>
    <source>
        <strain evidence="8">14700</strain>
    </source>
</reference>
<dbReference type="InterPro" id="IPR036388">
    <property type="entry name" value="WH-like_DNA-bd_sf"/>
</dbReference>
<comment type="similarity">
    <text evidence="1">Belongs to the DtxR/MntR family.</text>
</comment>
<gene>
    <name evidence="8" type="ORF">IAA72_04970</name>
</gene>
<dbReference type="Pfam" id="PF01325">
    <property type="entry name" value="Fe_dep_repress"/>
    <property type="match status" value="1"/>
</dbReference>
<dbReference type="AlphaFoldDB" id="A0A9D9IAP2"/>
<proteinExistence type="inferred from homology"/>
<dbReference type="InterPro" id="IPR036421">
    <property type="entry name" value="Fe_dep_repressor_sf"/>
</dbReference>
<evidence type="ECO:0000313" key="8">
    <source>
        <dbReference type="EMBL" id="MBO8469117.1"/>
    </source>
</evidence>
<evidence type="ECO:0000256" key="5">
    <source>
        <dbReference type="ARBA" id="ARBA00023163"/>
    </source>
</evidence>
<evidence type="ECO:0000256" key="6">
    <source>
        <dbReference type="ARBA" id="ARBA00025185"/>
    </source>
</evidence>
<sequence length="125" mass="14249">MNMHESGEMYLETILRLSEKRKIVRSIDVAEAMGYSKPSISRAMKNLREDGYIEIDPITGHITLLKKGKSVADKIYERHKVLSQCLELLGVSPETAEDDACRIEHVISEETFNALKKHIEKYGND</sequence>
<dbReference type="GO" id="GO:0003700">
    <property type="term" value="F:DNA-binding transcription factor activity"/>
    <property type="evidence" value="ECO:0007669"/>
    <property type="project" value="InterPro"/>
</dbReference>
<comment type="function">
    <text evidence="6">In the presence of manganese, represses expression of mntH and mntS. Up-regulates expression of mntP.</text>
</comment>
<comment type="caution">
    <text evidence="8">The sequence shown here is derived from an EMBL/GenBank/DDBJ whole genome shotgun (WGS) entry which is preliminary data.</text>
</comment>
<dbReference type="SUPFAM" id="SSF46785">
    <property type="entry name" value="Winged helix' DNA-binding domain"/>
    <property type="match status" value="1"/>
</dbReference>
<evidence type="ECO:0000259" key="7">
    <source>
        <dbReference type="PROSITE" id="PS50944"/>
    </source>
</evidence>
<dbReference type="InterPro" id="IPR022689">
    <property type="entry name" value="Iron_dep_repressor"/>
</dbReference>
<keyword evidence="5" id="KW-0804">Transcription</keyword>
<evidence type="ECO:0000256" key="2">
    <source>
        <dbReference type="ARBA" id="ARBA00022386"/>
    </source>
</evidence>
<dbReference type="SMART" id="SM00529">
    <property type="entry name" value="HTH_DTXR"/>
    <property type="match status" value="1"/>
</dbReference>
<reference evidence="8" key="1">
    <citation type="submission" date="2020-10" db="EMBL/GenBank/DDBJ databases">
        <authorList>
            <person name="Gilroy R."/>
        </authorList>
    </citation>
    <scope>NUCLEOTIDE SEQUENCE</scope>
    <source>
        <strain evidence="8">14700</strain>
    </source>
</reference>
<keyword evidence="3" id="KW-0805">Transcription regulation</keyword>
<dbReference type="GO" id="GO:0046914">
    <property type="term" value="F:transition metal ion binding"/>
    <property type="evidence" value="ECO:0007669"/>
    <property type="project" value="InterPro"/>
</dbReference>
<dbReference type="Gene3D" id="1.10.10.10">
    <property type="entry name" value="Winged helix-like DNA-binding domain superfamily/Winged helix DNA-binding domain"/>
    <property type="match status" value="1"/>
</dbReference>
<dbReference type="SUPFAM" id="SSF47979">
    <property type="entry name" value="Iron-dependent repressor protein, dimerization domain"/>
    <property type="match status" value="1"/>
</dbReference>
<accession>A0A9D9IAP2</accession>